<dbReference type="AlphaFoldDB" id="A0A811JQG9"/>
<dbReference type="CDD" id="cd15505">
    <property type="entry name" value="PHD_ING"/>
    <property type="match status" value="1"/>
</dbReference>
<feature type="binding site" evidence="8">
    <location>
        <position position="193"/>
    </location>
    <ligand>
        <name>Zn(2+)</name>
        <dbReference type="ChEBI" id="CHEBI:29105"/>
        <label>1</label>
    </ligand>
</feature>
<evidence type="ECO:0000256" key="10">
    <source>
        <dbReference type="RuleBase" id="RU361213"/>
    </source>
</evidence>
<evidence type="ECO:0000256" key="1">
    <source>
        <dbReference type="ARBA" id="ARBA00004123"/>
    </source>
</evidence>
<name>A0A811JQG9_9BILA</name>
<evidence type="ECO:0000256" key="7">
    <source>
        <dbReference type="PIRSR" id="PIRSR628651-50"/>
    </source>
</evidence>
<comment type="caution">
    <text evidence="12">The sequence shown here is derived from an EMBL/GenBank/DDBJ whole genome shotgun (WGS) entry which is preliminary data.</text>
</comment>
<feature type="site" description="Histone H3K4me3 binding" evidence="7">
    <location>
        <position position="188"/>
    </location>
</feature>
<comment type="subunit">
    <text evidence="10">Component of an histone acetyltransferase complex. Interacts with H3K4me3 and to a lesser extent with H3K4me2.</text>
</comment>
<organism evidence="12 13">
    <name type="scientific">Bursaphelenchus okinawaensis</name>
    <dbReference type="NCBI Taxonomy" id="465554"/>
    <lineage>
        <taxon>Eukaryota</taxon>
        <taxon>Metazoa</taxon>
        <taxon>Ecdysozoa</taxon>
        <taxon>Nematoda</taxon>
        <taxon>Chromadorea</taxon>
        <taxon>Rhabditida</taxon>
        <taxon>Tylenchina</taxon>
        <taxon>Tylenchomorpha</taxon>
        <taxon>Aphelenchoidea</taxon>
        <taxon>Aphelenchoididae</taxon>
        <taxon>Bursaphelenchus</taxon>
    </lineage>
</organism>
<feature type="binding site" evidence="8">
    <location>
        <position position="179"/>
    </location>
    <ligand>
        <name>Zn(2+)</name>
        <dbReference type="ChEBI" id="CHEBI:29105"/>
        <label>2</label>
    </ligand>
</feature>
<feature type="binding site" evidence="8">
    <location>
        <position position="184"/>
    </location>
    <ligand>
        <name>Zn(2+)</name>
        <dbReference type="ChEBI" id="CHEBI:29105"/>
        <label>2</label>
    </ligand>
</feature>
<accession>A0A811JQG9</accession>
<dbReference type="EMBL" id="CAJFCW020000001">
    <property type="protein sequence ID" value="CAG9077796.1"/>
    <property type="molecule type" value="Genomic_DNA"/>
</dbReference>
<evidence type="ECO:0000259" key="11">
    <source>
        <dbReference type="PROSITE" id="PS50016"/>
    </source>
</evidence>
<feature type="binding site" evidence="8">
    <location>
        <position position="166"/>
    </location>
    <ligand>
        <name>Zn(2+)</name>
        <dbReference type="ChEBI" id="CHEBI:29105"/>
        <label>1</label>
    </ligand>
</feature>
<dbReference type="OrthoDB" id="5411773at2759"/>
<evidence type="ECO:0000256" key="6">
    <source>
        <dbReference type="ARBA" id="ARBA00023242"/>
    </source>
</evidence>
<keyword evidence="4 9" id="KW-0863">Zinc-finger</keyword>
<keyword evidence="5 8" id="KW-0862">Zinc</keyword>
<dbReference type="InterPro" id="IPR011011">
    <property type="entry name" value="Znf_FYVE_PHD"/>
</dbReference>
<evidence type="ECO:0000256" key="8">
    <source>
        <dbReference type="PIRSR" id="PIRSR628651-51"/>
    </source>
</evidence>
<dbReference type="Gene3D" id="3.30.40.10">
    <property type="entry name" value="Zinc/RING finger domain, C3HC4 (zinc finger)"/>
    <property type="match status" value="1"/>
</dbReference>
<dbReference type="InterPro" id="IPR013083">
    <property type="entry name" value="Znf_RING/FYVE/PHD"/>
</dbReference>
<dbReference type="InterPro" id="IPR019787">
    <property type="entry name" value="Znf_PHD-finger"/>
</dbReference>
<dbReference type="InterPro" id="IPR024610">
    <property type="entry name" value="ING_N_histone-binding"/>
</dbReference>
<evidence type="ECO:0000313" key="12">
    <source>
        <dbReference type="EMBL" id="CAD5205513.1"/>
    </source>
</evidence>
<reference evidence="12" key="1">
    <citation type="submission" date="2020-09" db="EMBL/GenBank/DDBJ databases">
        <authorList>
            <person name="Kikuchi T."/>
        </authorList>
    </citation>
    <scope>NUCLEOTIDE SEQUENCE</scope>
    <source>
        <strain evidence="12">SH1</strain>
    </source>
</reference>
<proteinExistence type="inferred from homology"/>
<evidence type="ECO:0000256" key="5">
    <source>
        <dbReference type="ARBA" id="ARBA00022833"/>
    </source>
</evidence>
<evidence type="ECO:0000313" key="13">
    <source>
        <dbReference type="Proteomes" id="UP000614601"/>
    </source>
</evidence>
<dbReference type="SMART" id="SM00249">
    <property type="entry name" value="PHD"/>
    <property type="match status" value="1"/>
</dbReference>
<gene>
    <name evidence="12" type="ORF">BOKJ2_LOCUS197</name>
</gene>
<dbReference type="Gene3D" id="6.10.140.1740">
    <property type="match status" value="1"/>
</dbReference>
<feature type="binding site" evidence="8">
    <location>
        <position position="206"/>
    </location>
    <ligand>
        <name>Zn(2+)</name>
        <dbReference type="ChEBI" id="CHEBI:29105"/>
        <label>2</label>
    </ligand>
</feature>
<dbReference type="FunFam" id="3.30.40.10:FF:000021">
    <property type="entry name" value="Inhibitor of growth 2b"/>
    <property type="match status" value="1"/>
</dbReference>
<feature type="binding site" evidence="8">
    <location>
        <position position="168"/>
    </location>
    <ligand>
        <name>Zn(2+)</name>
        <dbReference type="ChEBI" id="CHEBI:29105"/>
        <label>1</label>
    </ligand>
</feature>
<evidence type="ECO:0000256" key="2">
    <source>
        <dbReference type="ARBA" id="ARBA00010210"/>
    </source>
</evidence>
<sequence>MVKKVNKKKPTNADQLREFTAQFSDVTALIRPDLAKIQELDKECEVRQRFVENLTGPILQTFQSTRKDVRAKRFKALKSALAKLEQLSTEKVKLAMKNYETLDNYVDELDTKYASIVAETSAQSTSSQKSTKQKNSTKKVEEVKQEKFDPTTVVDMPVDPNEPTYCLCNRVSFGQMVMCDNKTCLTEWFHFDCVGLTAPPKGKWYCPICKER</sequence>
<dbReference type="Proteomes" id="UP000614601">
    <property type="component" value="Unassembled WGS sequence"/>
</dbReference>
<keyword evidence="6 10" id="KW-0539">Nucleus</keyword>
<dbReference type="SUPFAM" id="SSF57903">
    <property type="entry name" value="FYVE/PHD zinc finger"/>
    <property type="match status" value="1"/>
</dbReference>
<evidence type="ECO:0000256" key="3">
    <source>
        <dbReference type="ARBA" id="ARBA00022723"/>
    </source>
</evidence>
<dbReference type="SMART" id="SM01408">
    <property type="entry name" value="ING"/>
    <property type="match status" value="1"/>
</dbReference>
<dbReference type="PROSITE" id="PS01359">
    <property type="entry name" value="ZF_PHD_1"/>
    <property type="match status" value="1"/>
</dbReference>
<feature type="site" description="Histone H3K4me3 binding" evidence="7">
    <location>
        <position position="180"/>
    </location>
</feature>
<feature type="domain" description="PHD-type" evidence="11">
    <location>
        <begin position="163"/>
        <end position="212"/>
    </location>
</feature>
<dbReference type="Proteomes" id="UP000783686">
    <property type="component" value="Unassembled WGS sequence"/>
</dbReference>
<feature type="site" description="Histone H3K4me3 binding" evidence="7">
    <location>
        <position position="176"/>
    </location>
</feature>
<comment type="domain">
    <text evidence="10">The PHD-type zinc finger mediates the binding to H3K4me3.</text>
</comment>
<dbReference type="PANTHER" id="PTHR10333">
    <property type="entry name" value="INHIBITOR OF GROWTH PROTEIN"/>
    <property type="match status" value="1"/>
</dbReference>
<evidence type="ECO:0000256" key="9">
    <source>
        <dbReference type="PROSITE-ProRule" id="PRU00146"/>
    </source>
</evidence>
<dbReference type="PROSITE" id="PS50016">
    <property type="entry name" value="ZF_PHD_2"/>
    <property type="match status" value="1"/>
</dbReference>
<comment type="similarity">
    <text evidence="2 10">Belongs to the ING family.</text>
</comment>
<dbReference type="InterPro" id="IPR019786">
    <property type="entry name" value="Zinc_finger_PHD-type_CS"/>
</dbReference>
<keyword evidence="13" id="KW-1185">Reference proteome</keyword>
<evidence type="ECO:0000256" key="4">
    <source>
        <dbReference type="ARBA" id="ARBA00022771"/>
    </source>
</evidence>
<feature type="site" description="Histone H3K4me3 binding" evidence="7">
    <location>
        <position position="165"/>
    </location>
</feature>
<comment type="function">
    <text evidence="10">Component of an histone acetyltransferase complex.</text>
</comment>
<protein>
    <recommendedName>
        <fullName evidence="10">Inhibitor of growth protein</fullName>
    </recommendedName>
</protein>
<dbReference type="InterPro" id="IPR028651">
    <property type="entry name" value="ING_fam"/>
</dbReference>
<dbReference type="InterPro" id="IPR001965">
    <property type="entry name" value="Znf_PHD"/>
</dbReference>
<feature type="binding site" evidence="8">
    <location>
        <position position="190"/>
    </location>
    <ligand>
        <name>Zn(2+)</name>
        <dbReference type="ChEBI" id="CHEBI:29105"/>
        <label>1</label>
    </ligand>
</feature>
<feature type="binding site" evidence="8">
    <location>
        <position position="209"/>
    </location>
    <ligand>
        <name>Zn(2+)</name>
        <dbReference type="ChEBI" id="CHEBI:29105"/>
        <label>2</label>
    </ligand>
</feature>
<dbReference type="GO" id="GO:0008270">
    <property type="term" value="F:zinc ion binding"/>
    <property type="evidence" value="ECO:0007669"/>
    <property type="project" value="UniProtKB-KW"/>
</dbReference>
<comment type="subcellular location">
    <subcellularLocation>
        <location evidence="1 10">Nucleus</location>
    </subcellularLocation>
</comment>
<dbReference type="Pfam" id="PF12998">
    <property type="entry name" value="ING"/>
    <property type="match status" value="1"/>
</dbReference>
<dbReference type="GO" id="GO:0006325">
    <property type="term" value="P:chromatin organization"/>
    <property type="evidence" value="ECO:0007669"/>
    <property type="project" value="UniProtKB-KW"/>
</dbReference>
<keyword evidence="3 8" id="KW-0479">Metal-binding</keyword>
<dbReference type="GO" id="GO:0005634">
    <property type="term" value="C:nucleus"/>
    <property type="evidence" value="ECO:0007669"/>
    <property type="project" value="UniProtKB-SubCell"/>
</dbReference>
<dbReference type="EMBL" id="CAJFDH010000001">
    <property type="protein sequence ID" value="CAD5205513.1"/>
    <property type="molecule type" value="Genomic_DNA"/>
</dbReference>
<keyword evidence="10" id="KW-0156">Chromatin regulator</keyword>